<accession>A0ABM4X5H0</accession>
<keyword evidence="1" id="KW-1185">Reference proteome</keyword>
<protein>
    <submittedName>
        <fullName evidence="2">Uncharacterized protein</fullName>
    </submittedName>
</protein>
<evidence type="ECO:0000313" key="2">
    <source>
        <dbReference type="RefSeq" id="XP_071939281.1"/>
    </source>
</evidence>
<proteinExistence type="predicted"/>
<dbReference type="InterPro" id="IPR032675">
    <property type="entry name" value="LRR_dom_sf"/>
</dbReference>
<evidence type="ECO:0000313" key="1">
    <source>
        <dbReference type="Proteomes" id="UP001652660"/>
    </source>
</evidence>
<dbReference type="GeneID" id="140037994"/>
<reference evidence="2" key="1">
    <citation type="submission" date="2025-08" db="UniProtKB">
        <authorList>
            <consortium name="RefSeq"/>
        </authorList>
    </citation>
    <scope>IDENTIFICATION</scope>
    <source>
        <tissue evidence="2">Leaves</tissue>
    </source>
</reference>
<gene>
    <name evidence="2" type="primary">LOC140037994</name>
</gene>
<name>A0ABM4X5H0_COFAR</name>
<dbReference type="RefSeq" id="XP_071939281.1">
    <property type="nucleotide sequence ID" value="XM_072083180.1"/>
</dbReference>
<dbReference type="Gene3D" id="3.80.10.10">
    <property type="entry name" value="Ribonuclease Inhibitor"/>
    <property type="match status" value="1"/>
</dbReference>
<organism evidence="1 2">
    <name type="scientific">Coffea arabica</name>
    <name type="common">Arabian coffee</name>
    <dbReference type="NCBI Taxonomy" id="13443"/>
    <lineage>
        <taxon>Eukaryota</taxon>
        <taxon>Viridiplantae</taxon>
        <taxon>Streptophyta</taxon>
        <taxon>Embryophyta</taxon>
        <taxon>Tracheophyta</taxon>
        <taxon>Spermatophyta</taxon>
        <taxon>Magnoliopsida</taxon>
        <taxon>eudicotyledons</taxon>
        <taxon>Gunneridae</taxon>
        <taxon>Pentapetalae</taxon>
        <taxon>asterids</taxon>
        <taxon>lamiids</taxon>
        <taxon>Gentianales</taxon>
        <taxon>Rubiaceae</taxon>
        <taxon>Ixoroideae</taxon>
        <taxon>Gardenieae complex</taxon>
        <taxon>Bertiereae - Coffeeae clade</taxon>
        <taxon>Coffeeae</taxon>
        <taxon>Coffea</taxon>
    </lineage>
</organism>
<dbReference type="SUPFAM" id="SSF52058">
    <property type="entry name" value="L domain-like"/>
    <property type="match status" value="1"/>
</dbReference>
<dbReference type="Proteomes" id="UP001652660">
    <property type="component" value="Chromosome 3c"/>
</dbReference>
<sequence length="174" mass="20204">MKWDEEDLKGLRKLSIRIGNEAFAEGEFSNLKDFKALQILVISWGIVLSQSSTEAALRSFSVPPNLKKLDLRCIPIVTWPEWLGPGRLISLEKLYIRGGELSSIERHDEKSWKVKILRLKYLKNLKIDDSELQLMFPEMEYLEKVKCNKIGRDEYDPDITWNKKQHEKAIAATT</sequence>